<protein>
    <recommendedName>
        <fullName evidence="3">IclR-ED domain-containing protein</fullName>
    </recommendedName>
</protein>
<dbReference type="Proteomes" id="UP001054945">
    <property type="component" value="Unassembled WGS sequence"/>
</dbReference>
<comment type="caution">
    <text evidence="1">The sequence shown here is derived from an EMBL/GenBank/DDBJ whole genome shotgun (WGS) entry which is preliminary data.</text>
</comment>
<evidence type="ECO:0000313" key="2">
    <source>
        <dbReference type="Proteomes" id="UP001054945"/>
    </source>
</evidence>
<evidence type="ECO:0000313" key="1">
    <source>
        <dbReference type="EMBL" id="GIY62736.1"/>
    </source>
</evidence>
<reference evidence="1 2" key="1">
    <citation type="submission" date="2021-06" db="EMBL/GenBank/DDBJ databases">
        <title>Caerostris extrusa draft genome.</title>
        <authorList>
            <person name="Kono N."/>
            <person name="Arakawa K."/>
        </authorList>
    </citation>
    <scope>NUCLEOTIDE SEQUENCE [LARGE SCALE GENOMIC DNA]</scope>
</reference>
<evidence type="ECO:0008006" key="3">
    <source>
        <dbReference type="Google" id="ProtNLM"/>
    </source>
</evidence>
<sequence>MELFSFNSSPSLKCASENKETVRSKLVKRVAADTSVAPLRMSVVNCAGKIVLAVLSTSAYQTDKIAALIRGTETLSSRMKDQGKTASKLSIIPVQRYQ</sequence>
<organism evidence="1 2">
    <name type="scientific">Caerostris extrusa</name>
    <name type="common">Bark spider</name>
    <name type="synonym">Caerostris bankana</name>
    <dbReference type="NCBI Taxonomy" id="172846"/>
    <lineage>
        <taxon>Eukaryota</taxon>
        <taxon>Metazoa</taxon>
        <taxon>Ecdysozoa</taxon>
        <taxon>Arthropoda</taxon>
        <taxon>Chelicerata</taxon>
        <taxon>Arachnida</taxon>
        <taxon>Araneae</taxon>
        <taxon>Araneomorphae</taxon>
        <taxon>Entelegynae</taxon>
        <taxon>Araneoidea</taxon>
        <taxon>Araneidae</taxon>
        <taxon>Caerostris</taxon>
    </lineage>
</organism>
<dbReference type="AlphaFoldDB" id="A0AAV4UXU3"/>
<gene>
    <name evidence="1" type="ORF">CEXT_176991</name>
</gene>
<proteinExistence type="predicted"/>
<name>A0AAV4UXU3_CAEEX</name>
<keyword evidence="2" id="KW-1185">Reference proteome</keyword>
<accession>A0AAV4UXU3</accession>
<dbReference type="EMBL" id="BPLR01013659">
    <property type="protein sequence ID" value="GIY62736.1"/>
    <property type="molecule type" value="Genomic_DNA"/>
</dbReference>